<dbReference type="AlphaFoldDB" id="A0A6A7K8T1"/>
<dbReference type="Gene3D" id="3.40.50.2300">
    <property type="match status" value="1"/>
</dbReference>
<feature type="modified residue" description="4-aspartylphosphate" evidence="7">
    <location>
        <position position="53"/>
    </location>
</feature>
<dbReference type="InterPro" id="IPR016032">
    <property type="entry name" value="Sig_transdc_resp-reg_C-effctor"/>
</dbReference>
<evidence type="ECO:0000256" key="6">
    <source>
        <dbReference type="ARBA" id="ARBA00024867"/>
    </source>
</evidence>
<keyword evidence="3" id="KW-0805">Transcription regulation</keyword>
<dbReference type="PROSITE" id="PS00622">
    <property type="entry name" value="HTH_LUXR_1"/>
    <property type="match status" value="1"/>
</dbReference>
<dbReference type="SUPFAM" id="SSF52172">
    <property type="entry name" value="CheY-like"/>
    <property type="match status" value="1"/>
</dbReference>
<evidence type="ECO:0000259" key="9">
    <source>
        <dbReference type="PROSITE" id="PS50110"/>
    </source>
</evidence>
<reference evidence="10 11" key="1">
    <citation type="submission" date="2019-10" db="EMBL/GenBank/DDBJ databases">
        <title>Alkalibaculum tamaniensis sp.nov., a new alkaliphilic acetogen, isolated on methoxylated aromatics from a mud volcano.</title>
        <authorList>
            <person name="Khomyakova M.A."/>
            <person name="Merkel A.Y."/>
            <person name="Bonch-Osmolovskaya E.A."/>
            <person name="Slobodkin A.I."/>
        </authorList>
    </citation>
    <scope>NUCLEOTIDE SEQUENCE [LARGE SCALE GENOMIC DNA]</scope>
    <source>
        <strain evidence="10 11">M08DMB</strain>
    </source>
</reference>
<dbReference type="PRINTS" id="PR00038">
    <property type="entry name" value="HTHLUXR"/>
</dbReference>
<dbReference type="Proteomes" id="UP000440004">
    <property type="component" value="Unassembled WGS sequence"/>
</dbReference>
<proteinExistence type="predicted"/>
<dbReference type="InterPro" id="IPR039420">
    <property type="entry name" value="WalR-like"/>
</dbReference>
<keyword evidence="11" id="KW-1185">Reference proteome</keyword>
<feature type="domain" description="Response regulatory" evidence="9">
    <location>
        <begin position="2"/>
        <end position="118"/>
    </location>
</feature>
<dbReference type="SMART" id="SM00448">
    <property type="entry name" value="REC"/>
    <property type="match status" value="1"/>
</dbReference>
<dbReference type="GO" id="GO:0003677">
    <property type="term" value="F:DNA binding"/>
    <property type="evidence" value="ECO:0007669"/>
    <property type="project" value="UniProtKB-KW"/>
</dbReference>
<evidence type="ECO:0000256" key="5">
    <source>
        <dbReference type="ARBA" id="ARBA00023163"/>
    </source>
</evidence>
<evidence type="ECO:0000313" key="10">
    <source>
        <dbReference type="EMBL" id="MPW25731.1"/>
    </source>
</evidence>
<dbReference type="GO" id="GO:0006355">
    <property type="term" value="P:regulation of DNA-templated transcription"/>
    <property type="evidence" value="ECO:0007669"/>
    <property type="project" value="InterPro"/>
</dbReference>
<dbReference type="InterPro" id="IPR001789">
    <property type="entry name" value="Sig_transdc_resp-reg_receiver"/>
</dbReference>
<dbReference type="EMBL" id="WHNX01000010">
    <property type="protein sequence ID" value="MPW25731.1"/>
    <property type="molecule type" value="Genomic_DNA"/>
</dbReference>
<dbReference type="RefSeq" id="WP_152803484.1">
    <property type="nucleotide sequence ID" value="NZ_WHNX01000010.1"/>
</dbReference>
<evidence type="ECO:0000313" key="11">
    <source>
        <dbReference type="Proteomes" id="UP000440004"/>
    </source>
</evidence>
<dbReference type="InterPro" id="IPR000792">
    <property type="entry name" value="Tscrpt_reg_LuxR_C"/>
</dbReference>
<evidence type="ECO:0000256" key="4">
    <source>
        <dbReference type="ARBA" id="ARBA00023125"/>
    </source>
</evidence>
<accession>A0A6A7K8T1</accession>
<evidence type="ECO:0000256" key="2">
    <source>
        <dbReference type="ARBA" id="ARBA00022553"/>
    </source>
</evidence>
<keyword evidence="5" id="KW-0804">Transcription</keyword>
<dbReference type="GO" id="GO:0000160">
    <property type="term" value="P:phosphorelay signal transduction system"/>
    <property type="evidence" value="ECO:0007669"/>
    <property type="project" value="InterPro"/>
</dbReference>
<dbReference type="PANTHER" id="PTHR43214">
    <property type="entry name" value="TWO-COMPONENT RESPONSE REGULATOR"/>
    <property type="match status" value="1"/>
</dbReference>
<dbReference type="InterPro" id="IPR011006">
    <property type="entry name" value="CheY-like_superfamily"/>
</dbReference>
<keyword evidence="4" id="KW-0238">DNA-binding</keyword>
<dbReference type="CDD" id="cd17535">
    <property type="entry name" value="REC_NarL-like"/>
    <property type="match status" value="1"/>
</dbReference>
<sequence length="207" mass="23311">MKVFIVDDDKIVSSSLKIILEEDPEIFVVATGTSGDEAIKGYERYNPDILLMDIRMGSVSGLEAGEIILSNNSEAKILFLTTFLDDDYIIKALNIGAKGYMLKQDFNSIIPALKAVYMGQNVYGNEIISKLPTLMNRNNKSNTYIDYGITEKEHNIILQIAEGFSNKEIAAHLYLSEGTIRNVISSILEKLELRDRTQIAVDYYKRK</sequence>
<dbReference type="SUPFAM" id="SSF46894">
    <property type="entry name" value="C-terminal effector domain of the bipartite response regulators"/>
    <property type="match status" value="1"/>
</dbReference>
<evidence type="ECO:0000256" key="1">
    <source>
        <dbReference type="ARBA" id="ARBA00018672"/>
    </source>
</evidence>
<evidence type="ECO:0000256" key="3">
    <source>
        <dbReference type="ARBA" id="ARBA00023015"/>
    </source>
</evidence>
<name>A0A6A7K8T1_9FIRM</name>
<dbReference type="PROSITE" id="PS50043">
    <property type="entry name" value="HTH_LUXR_2"/>
    <property type="match status" value="1"/>
</dbReference>
<dbReference type="PROSITE" id="PS50110">
    <property type="entry name" value="RESPONSE_REGULATORY"/>
    <property type="match status" value="1"/>
</dbReference>
<dbReference type="SMART" id="SM00421">
    <property type="entry name" value="HTH_LUXR"/>
    <property type="match status" value="1"/>
</dbReference>
<evidence type="ECO:0000256" key="7">
    <source>
        <dbReference type="PROSITE-ProRule" id="PRU00169"/>
    </source>
</evidence>
<protein>
    <recommendedName>
        <fullName evidence="1">Stage 0 sporulation protein A homolog</fullName>
    </recommendedName>
</protein>
<comment type="caution">
    <text evidence="10">The sequence shown here is derived from an EMBL/GenBank/DDBJ whole genome shotgun (WGS) entry which is preliminary data.</text>
</comment>
<organism evidence="10 11">
    <name type="scientific">Alkalibaculum sporogenes</name>
    <dbReference type="NCBI Taxonomy" id="2655001"/>
    <lineage>
        <taxon>Bacteria</taxon>
        <taxon>Bacillati</taxon>
        <taxon>Bacillota</taxon>
        <taxon>Clostridia</taxon>
        <taxon>Eubacteriales</taxon>
        <taxon>Eubacteriaceae</taxon>
        <taxon>Alkalibaculum</taxon>
    </lineage>
</organism>
<keyword evidence="2 7" id="KW-0597">Phosphoprotein</keyword>
<dbReference type="Pfam" id="PF00196">
    <property type="entry name" value="GerE"/>
    <property type="match status" value="1"/>
</dbReference>
<dbReference type="PANTHER" id="PTHR43214:SF40">
    <property type="entry name" value="TRANSCRIPTIONAL REGULATORY PROTEIN LNRK"/>
    <property type="match status" value="1"/>
</dbReference>
<evidence type="ECO:0000259" key="8">
    <source>
        <dbReference type="PROSITE" id="PS50043"/>
    </source>
</evidence>
<feature type="domain" description="HTH luxR-type" evidence="8">
    <location>
        <begin position="142"/>
        <end position="207"/>
    </location>
</feature>
<gene>
    <name evidence="10" type="ORF">GC105_08005</name>
</gene>
<dbReference type="InterPro" id="IPR058245">
    <property type="entry name" value="NreC/VraR/RcsB-like_REC"/>
</dbReference>
<comment type="function">
    <text evidence="6">May play the central regulatory role in sporulation. It may be an element of the effector pathway responsible for the activation of sporulation genes in response to nutritional stress. Spo0A may act in concert with spo0H (a sigma factor) to control the expression of some genes that are critical to the sporulation process.</text>
</comment>
<dbReference type="CDD" id="cd06170">
    <property type="entry name" value="LuxR_C_like"/>
    <property type="match status" value="1"/>
</dbReference>
<dbReference type="Pfam" id="PF00072">
    <property type="entry name" value="Response_reg"/>
    <property type="match status" value="1"/>
</dbReference>